<evidence type="ECO:0000313" key="5">
    <source>
        <dbReference type="EMBL" id="MPL66007.1"/>
    </source>
</evidence>
<keyword evidence="3" id="KW-0804">Transcription</keyword>
<dbReference type="InterPro" id="IPR015927">
    <property type="entry name" value="Peptidase_S24_S26A/B/C"/>
</dbReference>
<proteinExistence type="predicted"/>
<dbReference type="SUPFAM" id="SSF51306">
    <property type="entry name" value="LexA/Signal peptidase"/>
    <property type="match status" value="1"/>
</dbReference>
<reference evidence="5" key="1">
    <citation type="submission" date="2019-08" db="EMBL/GenBank/DDBJ databases">
        <authorList>
            <person name="Kucharzyk K."/>
            <person name="Murdoch R.W."/>
            <person name="Higgins S."/>
            <person name="Loffler F."/>
        </authorList>
    </citation>
    <scope>NUCLEOTIDE SEQUENCE</scope>
</reference>
<keyword evidence="2" id="KW-0238">DNA-binding</keyword>
<keyword evidence="5" id="KW-0378">Hydrolase</keyword>
<gene>
    <name evidence="5" type="primary">lexA_4</name>
    <name evidence="5" type="ORF">SDC9_11675</name>
</gene>
<dbReference type="GO" id="GO:0003677">
    <property type="term" value="F:DNA binding"/>
    <property type="evidence" value="ECO:0007669"/>
    <property type="project" value="UniProtKB-KW"/>
</dbReference>
<dbReference type="EMBL" id="VSSQ01000030">
    <property type="protein sequence ID" value="MPL66007.1"/>
    <property type="molecule type" value="Genomic_DNA"/>
</dbReference>
<evidence type="ECO:0000256" key="1">
    <source>
        <dbReference type="ARBA" id="ARBA00023015"/>
    </source>
</evidence>
<dbReference type="InterPro" id="IPR010982">
    <property type="entry name" value="Lambda_DNA-bd_dom_sf"/>
</dbReference>
<dbReference type="GO" id="GO:0004252">
    <property type="term" value="F:serine-type endopeptidase activity"/>
    <property type="evidence" value="ECO:0007669"/>
    <property type="project" value="UniProtKB-EC"/>
</dbReference>
<dbReference type="EC" id="3.4.21.88" evidence="5"/>
<dbReference type="Gene3D" id="2.10.109.10">
    <property type="entry name" value="Umud Fragment, subunit A"/>
    <property type="match status" value="1"/>
</dbReference>
<protein>
    <submittedName>
        <fullName evidence="5">LexA repressor</fullName>
        <ecNumber evidence="5">3.4.21.88</ecNumber>
    </submittedName>
</protein>
<sequence length="234" mass="26206">MWRMDFYERVKGLVREKNTTIRAVTARANLSLNSYDTMKKRGILPRAQEAMIIAKELGTTVEYLLTGEGAPKSYVRYETTEGLILRDTEGREAPINGDLALIPILPQKVAAGNGQELIDEIHRVGLLPFLKRMLRGTAPSQARALEVRGDSMTGVHIFDGDMIVFVPGEIRGDGIYVLRVGDELIVKRVEFDPISRKLRIMSENPRYPDRIESADGQSVAVVGKVYGWVHAHPY</sequence>
<keyword evidence="1" id="KW-0805">Transcription regulation</keyword>
<dbReference type="PANTHER" id="PTHR40661">
    <property type="match status" value="1"/>
</dbReference>
<dbReference type="PANTHER" id="PTHR40661:SF3">
    <property type="entry name" value="FELS-1 PROPHAGE TRANSCRIPTIONAL REGULATOR"/>
    <property type="match status" value="1"/>
</dbReference>
<evidence type="ECO:0000256" key="2">
    <source>
        <dbReference type="ARBA" id="ARBA00023125"/>
    </source>
</evidence>
<dbReference type="CDD" id="cd06529">
    <property type="entry name" value="S24_LexA-like"/>
    <property type="match status" value="1"/>
</dbReference>
<dbReference type="SUPFAM" id="SSF47413">
    <property type="entry name" value="lambda repressor-like DNA-binding domains"/>
    <property type="match status" value="1"/>
</dbReference>
<dbReference type="InterPro" id="IPR036286">
    <property type="entry name" value="LexA/Signal_pep-like_sf"/>
</dbReference>
<evidence type="ECO:0000256" key="3">
    <source>
        <dbReference type="ARBA" id="ARBA00023163"/>
    </source>
</evidence>
<accession>A0A644THV1</accession>
<feature type="domain" description="Peptidase S24/S26A/S26B/S26C" evidence="4">
    <location>
        <begin position="103"/>
        <end position="225"/>
    </location>
</feature>
<dbReference type="InterPro" id="IPR039418">
    <property type="entry name" value="LexA-like"/>
</dbReference>
<comment type="caution">
    <text evidence="5">The sequence shown here is derived from an EMBL/GenBank/DDBJ whole genome shotgun (WGS) entry which is preliminary data.</text>
</comment>
<dbReference type="Pfam" id="PF00717">
    <property type="entry name" value="Peptidase_S24"/>
    <property type="match status" value="1"/>
</dbReference>
<evidence type="ECO:0000259" key="4">
    <source>
        <dbReference type="Pfam" id="PF00717"/>
    </source>
</evidence>
<dbReference type="AlphaFoldDB" id="A0A644THV1"/>
<name>A0A644THV1_9ZZZZ</name>
<organism evidence="5">
    <name type="scientific">bioreactor metagenome</name>
    <dbReference type="NCBI Taxonomy" id="1076179"/>
    <lineage>
        <taxon>unclassified sequences</taxon>
        <taxon>metagenomes</taxon>
        <taxon>ecological metagenomes</taxon>
    </lineage>
</organism>